<feature type="region of interest" description="Disordered" evidence="1">
    <location>
        <begin position="421"/>
        <end position="446"/>
    </location>
</feature>
<proteinExistence type="predicted"/>
<dbReference type="OrthoDB" id="185373at2759"/>
<dbReference type="EMBL" id="KN817659">
    <property type="protein sequence ID" value="KJA14951.1"/>
    <property type="molecule type" value="Genomic_DNA"/>
</dbReference>
<sequence>MQFITDLESRNAEYWKGQSLLIAGRRIRYTSENLRGLAVRCLVYNNRVDEAMAMLPAIQVKTYGFTLLTYDVLLQKLRERPNPRWREYIARVETLRAVRQDLELERGLSPDVTFTRILPLLPARSSLARTLRYLNTYISYPDPNRTLPAIFFSFMSDYLAETSGRTFAIRLLLRKALRTGHLATKRVVWAEMRLYRKLDRPDMVIRTFAEHFWVEGVPRRHVARYYDAVLHEEKQGRPSDDQASVERVTGFTSRSHLPVSKMWPDPEQCVAVWEALILLAGREPRGDLRRRAFLELYDKFIEYARSAPPRLPEAAALDPSTSEAYVPSPADAQHTPHPTRFAIPVTVETFHAFMHHFMRDLGPVFGRRVINDMRSVGLWPGVYHWGWLAQALAKKRQTQEVWRIIDAVEDGSIMEWARTPPTANDAAPTPARPTTAAAHDTTPSPHHPLGAVPLHMRPDRGFYITIIQGFIYAKDTEQASEVCRRFIRRFSVADIADYPALARAMQKLRDLEAMLARQGVTAGKGGKPSVGGHRQAGSRTMAPKPDTIANARASDHRS</sequence>
<evidence type="ECO:0000313" key="3">
    <source>
        <dbReference type="Proteomes" id="UP000054270"/>
    </source>
</evidence>
<accession>A0A0D2NE77</accession>
<reference evidence="3" key="1">
    <citation type="submission" date="2014-04" db="EMBL/GenBank/DDBJ databases">
        <title>Evolutionary Origins and Diversification of the Mycorrhizal Mutualists.</title>
        <authorList>
            <consortium name="DOE Joint Genome Institute"/>
            <consortium name="Mycorrhizal Genomics Consortium"/>
            <person name="Kohler A."/>
            <person name="Kuo A."/>
            <person name="Nagy L.G."/>
            <person name="Floudas D."/>
            <person name="Copeland A."/>
            <person name="Barry K.W."/>
            <person name="Cichocki N."/>
            <person name="Veneault-Fourrey C."/>
            <person name="LaButti K."/>
            <person name="Lindquist E.A."/>
            <person name="Lipzen A."/>
            <person name="Lundell T."/>
            <person name="Morin E."/>
            <person name="Murat C."/>
            <person name="Riley R."/>
            <person name="Ohm R."/>
            <person name="Sun H."/>
            <person name="Tunlid A."/>
            <person name="Henrissat B."/>
            <person name="Grigoriev I.V."/>
            <person name="Hibbett D.S."/>
            <person name="Martin F."/>
        </authorList>
    </citation>
    <scope>NUCLEOTIDE SEQUENCE [LARGE SCALE GENOMIC DNA]</scope>
    <source>
        <strain evidence="3">FD-334 SS-4</strain>
    </source>
</reference>
<dbReference type="AlphaFoldDB" id="A0A0D2NE77"/>
<dbReference type="InterPro" id="IPR011990">
    <property type="entry name" value="TPR-like_helical_dom_sf"/>
</dbReference>
<feature type="region of interest" description="Disordered" evidence="1">
    <location>
        <begin position="520"/>
        <end position="558"/>
    </location>
</feature>
<dbReference type="Gene3D" id="1.25.40.10">
    <property type="entry name" value="Tetratricopeptide repeat domain"/>
    <property type="match status" value="1"/>
</dbReference>
<dbReference type="STRING" id="945553.A0A0D2NE77"/>
<protein>
    <submittedName>
        <fullName evidence="2">Uncharacterized protein</fullName>
    </submittedName>
</protein>
<evidence type="ECO:0000256" key="1">
    <source>
        <dbReference type="SAM" id="MobiDB-lite"/>
    </source>
</evidence>
<dbReference type="Proteomes" id="UP000054270">
    <property type="component" value="Unassembled WGS sequence"/>
</dbReference>
<keyword evidence="3" id="KW-1185">Reference proteome</keyword>
<gene>
    <name evidence="2" type="ORF">HYPSUDRAFT_92116</name>
</gene>
<evidence type="ECO:0000313" key="2">
    <source>
        <dbReference type="EMBL" id="KJA14951.1"/>
    </source>
</evidence>
<organism evidence="2 3">
    <name type="scientific">Hypholoma sublateritium (strain FD-334 SS-4)</name>
    <dbReference type="NCBI Taxonomy" id="945553"/>
    <lineage>
        <taxon>Eukaryota</taxon>
        <taxon>Fungi</taxon>
        <taxon>Dikarya</taxon>
        <taxon>Basidiomycota</taxon>
        <taxon>Agaricomycotina</taxon>
        <taxon>Agaricomycetes</taxon>
        <taxon>Agaricomycetidae</taxon>
        <taxon>Agaricales</taxon>
        <taxon>Agaricineae</taxon>
        <taxon>Strophariaceae</taxon>
        <taxon>Hypholoma</taxon>
    </lineage>
</organism>
<name>A0A0D2NE77_HYPSF</name>